<dbReference type="Pfam" id="PF17921">
    <property type="entry name" value="Integrase_H2C2"/>
    <property type="match status" value="1"/>
</dbReference>
<dbReference type="EMBL" id="BGZK01006371">
    <property type="protein sequence ID" value="GBO98360.1"/>
    <property type="molecule type" value="Genomic_DNA"/>
</dbReference>
<dbReference type="OrthoDB" id="5984724at2759"/>
<reference evidence="2 3" key="1">
    <citation type="journal article" date="2019" name="Commun. Biol.">
        <title>The bagworm genome reveals a unique fibroin gene that provides high tensile strength.</title>
        <authorList>
            <person name="Kono N."/>
            <person name="Nakamura H."/>
            <person name="Ohtoshi R."/>
            <person name="Tomita M."/>
            <person name="Numata K."/>
            <person name="Arakawa K."/>
        </authorList>
    </citation>
    <scope>NUCLEOTIDE SEQUENCE [LARGE SCALE GENOMIC DNA]</scope>
</reference>
<dbReference type="Gene3D" id="3.30.420.10">
    <property type="entry name" value="Ribonuclease H-like superfamily/Ribonuclease H"/>
    <property type="match status" value="1"/>
</dbReference>
<dbReference type="Proteomes" id="UP000299102">
    <property type="component" value="Unassembled WGS sequence"/>
</dbReference>
<comment type="caution">
    <text evidence="2">The sequence shown here is derived from an EMBL/GenBank/DDBJ whole genome shotgun (WGS) entry which is preliminary data.</text>
</comment>
<dbReference type="AlphaFoldDB" id="A0A4C1SBA1"/>
<feature type="domain" description="Integrase zinc-binding" evidence="1">
    <location>
        <begin position="74"/>
        <end position="128"/>
    </location>
</feature>
<dbReference type="GO" id="GO:0003676">
    <property type="term" value="F:nucleic acid binding"/>
    <property type="evidence" value="ECO:0007669"/>
    <property type="project" value="InterPro"/>
</dbReference>
<evidence type="ECO:0000259" key="1">
    <source>
        <dbReference type="Pfam" id="PF17921"/>
    </source>
</evidence>
<keyword evidence="3" id="KW-1185">Reference proteome</keyword>
<name>A0A4C1SBA1_EUMVA</name>
<evidence type="ECO:0000313" key="2">
    <source>
        <dbReference type="EMBL" id="GBO98360.1"/>
    </source>
</evidence>
<evidence type="ECO:0000313" key="3">
    <source>
        <dbReference type="Proteomes" id="UP000299102"/>
    </source>
</evidence>
<dbReference type="STRING" id="151549.A0A4C1SBA1"/>
<accession>A0A4C1SBA1</accession>
<gene>
    <name evidence="2" type="ORF">EVAR_71381_1</name>
</gene>
<proteinExistence type="predicted"/>
<dbReference type="InterPro" id="IPR036397">
    <property type="entry name" value="RNaseH_sf"/>
</dbReference>
<protein>
    <recommendedName>
        <fullName evidence="1">Integrase zinc-binding domain-containing protein</fullName>
    </recommendedName>
</protein>
<dbReference type="InterPro" id="IPR041588">
    <property type="entry name" value="Integrase_H2C2"/>
</dbReference>
<sequence length="217" mass="24330">MEEAMNIIIKIVQAAVFGEELERLSLKTPVHKSSPLASLNPFLDECQIMRVGGRLEQSTLPFKAKHPAILPHNHSIVGLLMQKLHEENRHCGPQALLAASRTQFWITNGKSLARSTVHKCIRCTRARPALFKQLMGNLPADRVTPARPFITTGVDYFGPIWIHHKIRGKRPDKAYIAVFCCFATKAVHMEVVSNLSTEAFIGALRCFISRRGHCQTL</sequence>
<dbReference type="PANTHER" id="PTHR47331:SF1">
    <property type="entry name" value="GAG-LIKE PROTEIN"/>
    <property type="match status" value="1"/>
</dbReference>
<dbReference type="PANTHER" id="PTHR47331">
    <property type="entry name" value="PHD-TYPE DOMAIN-CONTAINING PROTEIN"/>
    <property type="match status" value="1"/>
</dbReference>
<organism evidence="2 3">
    <name type="scientific">Eumeta variegata</name>
    <name type="common">Bagworm moth</name>
    <name type="synonym">Eumeta japonica</name>
    <dbReference type="NCBI Taxonomy" id="151549"/>
    <lineage>
        <taxon>Eukaryota</taxon>
        <taxon>Metazoa</taxon>
        <taxon>Ecdysozoa</taxon>
        <taxon>Arthropoda</taxon>
        <taxon>Hexapoda</taxon>
        <taxon>Insecta</taxon>
        <taxon>Pterygota</taxon>
        <taxon>Neoptera</taxon>
        <taxon>Endopterygota</taxon>
        <taxon>Lepidoptera</taxon>
        <taxon>Glossata</taxon>
        <taxon>Ditrysia</taxon>
        <taxon>Tineoidea</taxon>
        <taxon>Psychidae</taxon>
        <taxon>Oiketicinae</taxon>
        <taxon>Eumeta</taxon>
    </lineage>
</organism>